<protein>
    <submittedName>
        <fullName evidence="4">L10-interacting MYB domain-containing protein-like</fullName>
    </submittedName>
</protein>
<dbReference type="AlphaFoldDB" id="A0A6P5S159"/>
<feature type="domain" description="Myb/SANT-like" evidence="2">
    <location>
        <begin position="24"/>
        <end position="118"/>
    </location>
</feature>
<dbReference type="InterPro" id="IPR024752">
    <property type="entry name" value="Myb/SANT-like_dom"/>
</dbReference>
<proteinExistence type="predicted"/>
<reference evidence="4" key="1">
    <citation type="submission" date="2025-08" db="UniProtKB">
        <authorList>
            <consortium name="RefSeq"/>
        </authorList>
    </citation>
    <scope>IDENTIFICATION</scope>
</reference>
<feature type="compositionally biased region" description="Basic and acidic residues" evidence="1">
    <location>
        <begin position="12"/>
        <end position="24"/>
    </location>
</feature>
<keyword evidence="3" id="KW-1185">Reference proteome</keyword>
<feature type="region of interest" description="Disordered" evidence="1">
    <location>
        <begin position="1"/>
        <end position="24"/>
    </location>
</feature>
<evidence type="ECO:0000313" key="4">
    <source>
        <dbReference type="RefSeq" id="XP_021807141.1"/>
    </source>
</evidence>
<dbReference type="RefSeq" id="XP_021807141.1">
    <property type="nucleotide sequence ID" value="XM_021951449.1"/>
</dbReference>
<sequence length="304" mass="35002">MSNNIVNPSQNESREEKEKQEKAKWDDKGTEVFIKICVAETLGGNRPSSHFNKVGWKNIIKKFNDITKRNYDYRQLKNKWTGLKKEWQLWTSLVAKETGLGWDPVKQTIKATDEWWDKKIKEKPEVARFRTHGLKHVDQLDILFKDVAVTGEGAWAPSQGFMVEDVDNGPAIGEHNEEILVEEQDDFGYNTDLNVGLEDIVDVETDNKRKRDSKRPGVGVKVTKRLDSILHAIENRSSTFKSKDKAGCSIEEVMQVVEGIPEIVNDDDLFMKAADILTERKNREMFIALKQPNRQVMWLTNKKV</sequence>
<accession>A0A6P5S159</accession>
<dbReference type="PANTHER" id="PTHR31704:SF37">
    <property type="entry name" value="HEAT SHOCK PROTEIN"/>
    <property type="match status" value="1"/>
</dbReference>
<feature type="compositionally biased region" description="Polar residues" evidence="1">
    <location>
        <begin position="1"/>
        <end position="11"/>
    </location>
</feature>
<dbReference type="Pfam" id="PF12776">
    <property type="entry name" value="Myb_DNA-bind_3"/>
    <property type="match status" value="1"/>
</dbReference>
<evidence type="ECO:0000256" key="1">
    <source>
        <dbReference type="SAM" id="MobiDB-lite"/>
    </source>
</evidence>
<dbReference type="Proteomes" id="UP000515124">
    <property type="component" value="Unplaced"/>
</dbReference>
<dbReference type="Gramene" id="Pav_sc0000026.1_g440.1.br:mrna">
    <property type="protein sequence ID" value="Pav_sc0000026.1_g440.1.br:mrna"/>
    <property type="gene ID" value="Pav_sc0000026.1_g440.1.br"/>
</dbReference>
<dbReference type="PANTHER" id="PTHR31704">
    <property type="entry name" value="MYB/SANT-LIKE DNA-BINDING DOMAIN PROTEIN-RELATED"/>
    <property type="match status" value="1"/>
</dbReference>
<organism evidence="3 4">
    <name type="scientific">Prunus avium</name>
    <name type="common">Cherry</name>
    <name type="synonym">Cerasus avium</name>
    <dbReference type="NCBI Taxonomy" id="42229"/>
    <lineage>
        <taxon>Eukaryota</taxon>
        <taxon>Viridiplantae</taxon>
        <taxon>Streptophyta</taxon>
        <taxon>Embryophyta</taxon>
        <taxon>Tracheophyta</taxon>
        <taxon>Spermatophyta</taxon>
        <taxon>Magnoliopsida</taxon>
        <taxon>eudicotyledons</taxon>
        <taxon>Gunneridae</taxon>
        <taxon>Pentapetalae</taxon>
        <taxon>rosids</taxon>
        <taxon>fabids</taxon>
        <taxon>Rosales</taxon>
        <taxon>Rosaceae</taxon>
        <taxon>Amygdaloideae</taxon>
        <taxon>Amygdaleae</taxon>
        <taxon>Prunus</taxon>
    </lineage>
</organism>
<dbReference type="KEGG" id="pavi:110751027"/>
<evidence type="ECO:0000259" key="2">
    <source>
        <dbReference type="Pfam" id="PF12776"/>
    </source>
</evidence>
<evidence type="ECO:0000313" key="3">
    <source>
        <dbReference type="Proteomes" id="UP000515124"/>
    </source>
</evidence>
<dbReference type="GeneID" id="110751027"/>
<gene>
    <name evidence="4" type="primary">LOC110751027</name>
</gene>
<name>A0A6P5S159_PRUAV</name>